<comment type="similarity">
    <text evidence="2">Belongs to the replication factor A protein 3 family.</text>
</comment>
<dbReference type="EMBL" id="JAQQBR010000004">
    <property type="protein sequence ID" value="KAK0179179.1"/>
    <property type="molecule type" value="Genomic_DNA"/>
</dbReference>
<evidence type="ECO:0000313" key="4">
    <source>
        <dbReference type="EMBL" id="KAK0179179.1"/>
    </source>
</evidence>
<dbReference type="SUPFAM" id="SSF50249">
    <property type="entry name" value="Nucleic acid-binding proteins"/>
    <property type="match status" value="1"/>
</dbReference>
<protein>
    <recommendedName>
        <fullName evidence="6">Replication protein A 14 kDa subunit</fullName>
    </recommendedName>
</protein>
<evidence type="ECO:0008006" key="6">
    <source>
        <dbReference type="Google" id="ProtNLM"/>
    </source>
</evidence>
<dbReference type="GO" id="GO:0000724">
    <property type="term" value="P:double-strand break repair via homologous recombination"/>
    <property type="evidence" value="ECO:0007669"/>
    <property type="project" value="TreeGrafter"/>
</dbReference>
<dbReference type="InterPro" id="IPR012340">
    <property type="entry name" value="NA-bd_OB-fold"/>
</dbReference>
<dbReference type="GO" id="GO:0006289">
    <property type="term" value="P:nucleotide-excision repair"/>
    <property type="evidence" value="ECO:0007669"/>
    <property type="project" value="TreeGrafter"/>
</dbReference>
<dbReference type="GO" id="GO:0006260">
    <property type="term" value="P:DNA replication"/>
    <property type="evidence" value="ECO:0007669"/>
    <property type="project" value="InterPro"/>
</dbReference>
<dbReference type="InterPro" id="IPR013970">
    <property type="entry name" value="Rfa2"/>
</dbReference>
<accession>A0AA39G1R2</accession>
<keyword evidence="3" id="KW-0539">Nucleus</keyword>
<dbReference type="GO" id="GO:0003697">
    <property type="term" value="F:single-stranded DNA binding"/>
    <property type="evidence" value="ECO:0007669"/>
    <property type="project" value="TreeGrafter"/>
</dbReference>
<keyword evidence="5" id="KW-1185">Reference proteome</keyword>
<dbReference type="PANTHER" id="PTHR15114">
    <property type="entry name" value="REPLICATION PROTEIN A3"/>
    <property type="match status" value="1"/>
</dbReference>
<evidence type="ECO:0000313" key="5">
    <source>
        <dbReference type="Proteomes" id="UP001168972"/>
    </source>
</evidence>
<proteinExistence type="inferred from homology"/>
<name>A0AA39G1R2_MICHY</name>
<evidence type="ECO:0000256" key="2">
    <source>
        <dbReference type="ARBA" id="ARBA00009761"/>
    </source>
</evidence>
<gene>
    <name evidence="4" type="ORF">PV327_007994</name>
</gene>
<reference evidence="4" key="2">
    <citation type="submission" date="2023-03" db="EMBL/GenBank/DDBJ databases">
        <authorList>
            <person name="Inwood S.N."/>
            <person name="Skelly J.G."/>
            <person name="Guhlin J."/>
            <person name="Harrop T.W.R."/>
            <person name="Goldson S.G."/>
            <person name="Dearden P.K."/>
        </authorList>
    </citation>
    <scope>NUCLEOTIDE SEQUENCE</scope>
    <source>
        <strain evidence="4">Lincoln</strain>
        <tissue evidence="4">Whole body</tissue>
    </source>
</reference>
<dbReference type="GO" id="GO:0005662">
    <property type="term" value="C:DNA replication factor A complex"/>
    <property type="evidence" value="ECO:0007669"/>
    <property type="project" value="TreeGrafter"/>
</dbReference>
<dbReference type="Gene3D" id="2.40.50.140">
    <property type="entry name" value="Nucleic acid-binding proteins"/>
    <property type="match status" value="1"/>
</dbReference>
<dbReference type="GO" id="GO:0006284">
    <property type="term" value="P:base-excision repair"/>
    <property type="evidence" value="ECO:0007669"/>
    <property type="project" value="TreeGrafter"/>
</dbReference>
<comment type="caution">
    <text evidence="4">The sequence shown here is derived from an EMBL/GenBank/DDBJ whole genome shotgun (WGS) entry which is preliminary data.</text>
</comment>
<comment type="subcellular location">
    <subcellularLocation>
        <location evidence="1">Nucleus</location>
    </subcellularLocation>
</comment>
<dbReference type="Proteomes" id="UP001168972">
    <property type="component" value="Unassembled WGS sequence"/>
</dbReference>
<dbReference type="GO" id="GO:0035861">
    <property type="term" value="C:site of double-strand break"/>
    <property type="evidence" value="ECO:0007669"/>
    <property type="project" value="TreeGrafter"/>
</dbReference>
<dbReference type="AlphaFoldDB" id="A0AA39G1R2"/>
<evidence type="ECO:0000256" key="1">
    <source>
        <dbReference type="ARBA" id="ARBA00004123"/>
    </source>
</evidence>
<organism evidence="4 5">
    <name type="scientific">Microctonus hyperodae</name>
    <name type="common">Parasitoid wasp</name>
    <dbReference type="NCBI Taxonomy" id="165561"/>
    <lineage>
        <taxon>Eukaryota</taxon>
        <taxon>Metazoa</taxon>
        <taxon>Ecdysozoa</taxon>
        <taxon>Arthropoda</taxon>
        <taxon>Hexapoda</taxon>
        <taxon>Insecta</taxon>
        <taxon>Pterygota</taxon>
        <taxon>Neoptera</taxon>
        <taxon>Endopterygota</taxon>
        <taxon>Hymenoptera</taxon>
        <taxon>Apocrita</taxon>
        <taxon>Ichneumonoidea</taxon>
        <taxon>Braconidae</taxon>
        <taxon>Euphorinae</taxon>
        <taxon>Microctonus</taxon>
    </lineage>
</organism>
<reference evidence="4" key="1">
    <citation type="journal article" date="2023" name="bioRxiv">
        <title>Scaffold-level genome assemblies of two parasitoid biocontrol wasps reveal the parthenogenesis mechanism and an associated novel virus.</title>
        <authorList>
            <person name="Inwood S."/>
            <person name="Skelly J."/>
            <person name="Guhlin J."/>
            <person name="Harrop T."/>
            <person name="Goldson S."/>
            <person name="Dearden P."/>
        </authorList>
    </citation>
    <scope>NUCLEOTIDE SEQUENCE</scope>
    <source>
        <strain evidence="4">Lincoln</strain>
        <tissue evidence="4">Whole body</tissue>
    </source>
</reference>
<dbReference type="GO" id="GO:0003684">
    <property type="term" value="F:damaged DNA binding"/>
    <property type="evidence" value="ECO:0007669"/>
    <property type="project" value="TreeGrafter"/>
</dbReference>
<dbReference type="GO" id="GO:0006298">
    <property type="term" value="P:mismatch repair"/>
    <property type="evidence" value="ECO:0007669"/>
    <property type="project" value="TreeGrafter"/>
</dbReference>
<dbReference type="Pfam" id="PF08661">
    <property type="entry name" value="Rep_fac-A_3"/>
    <property type="match status" value="1"/>
</dbReference>
<evidence type="ECO:0000256" key="3">
    <source>
        <dbReference type="ARBA" id="ARBA00023242"/>
    </source>
</evidence>
<dbReference type="PANTHER" id="PTHR15114:SF1">
    <property type="entry name" value="REPLICATION PROTEIN A 14 KDA SUBUNIT"/>
    <property type="match status" value="1"/>
</dbReference>
<sequence length="140" mass="15770">MFEGRLHLSGKYIAQNIGKNVVLEGFLTKLSSDGKSVELTTFDKQKINVTLSQPYSDEVSGIMQIFGTVRSKSSIVAENYIRFPPEEVGNEEFDPEDHNDCMTVLHVTEYQNLLKSVDIVANQGDNETNTNEFPDDEDMM</sequence>